<dbReference type="EnsemblPlants" id="OMERI10G07580.1">
    <property type="protein sequence ID" value="OMERI10G07580.1"/>
    <property type="gene ID" value="OMERI10G07580"/>
</dbReference>
<name>A0A0E0EXZ5_9ORYZ</name>
<reference evidence="1" key="1">
    <citation type="submission" date="2015-04" db="UniProtKB">
        <authorList>
            <consortium name="EnsemblPlants"/>
        </authorList>
    </citation>
    <scope>IDENTIFICATION</scope>
</reference>
<organism evidence="1">
    <name type="scientific">Oryza meridionalis</name>
    <dbReference type="NCBI Taxonomy" id="40149"/>
    <lineage>
        <taxon>Eukaryota</taxon>
        <taxon>Viridiplantae</taxon>
        <taxon>Streptophyta</taxon>
        <taxon>Embryophyta</taxon>
        <taxon>Tracheophyta</taxon>
        <taxon>Spermatophyta</taxon>
        <taxon>Magnoliopsida</taxon>
        <taxon>Liliopsida</taxon>
        <taxon>Poales</taxon>
        <taxon>Poaceae</taxon>
        <taxon>BOP clade</taxon>
        <taxon>Oryzoideae</taxon>
        <taxon>Oryzeae</taxon>
        <taxon>Oryzinae</taxon>
        <taxon>Oryza</taxon>
    </lineage>
</organism>
<dbReference type="Gramene" id="OMERI10G07580.1">
    <property type="protein sequence ID" value="OMERI10G07580.1"/>
    <property type="gene ID" value="OMERI10G07580"/>
</dbReference>
<sequence length="212" mass="23166">MAHVPAENKYKKVPAYLGMLDVGGSLVPGDDLKGSKGEGKGKGDVLHLLLCTTEFGEWNCRAVKSMKLEVPDLITYSSGEAVSVVFRQKARLASSMACHQELTLDVPAYLGMLDVGGSLVPGDDLKGSKGEGKGKGDVLHLVWRMELSSCEVHEARGSRFGLYRRIHLNIVQIRREKYIMTDYLFKWGGSVRCVQAEGTTGFVNGMPSRTDT</sequence>
<evidence type="ECO:0000313" key="1">
    <source>
        <dbReference type="EnsemblPlants" id="OMERI10G07580.1"/>
    </source>
</evidence>
<reference evidence="1" key="2">
    <citation type="submission" date="2018-05" db="EMBL/GenBank/DDBJ databases">
        <title>OmerRS3 (Oryza meridionalis Reference Sequence Version 3).</title>
        <authorList>
            <person name="Zhang J."/>
            <person name="Kudrna D."/>
            <person name="Lee S."/>
            <person name="Talag J."/>
            <person name="Welchert J."/>
            <person name="Wing R.A."/>
        </authorList>
    </citation>
    <scope>NUCLEOTIDE SEQUENCE [LARGE SCALE GENOMIC DNA]</scope>
    <source>
        <strain evidence="1">cv. OR44</strain>
    </source>
</reference>
<proteinExistence type="predicted"/>
<keyword evidence="2" id="KW-1185">Reference proteome</keyword>
<dbReference type="HOGENOM" id="CLU_1301420_0_0_1"/>
<evidence type="ECO:0000313" key="2">
    <source>
        <dbReference type="Proteomes" id="UP000008021"/>
    </source>
</evidence>
<protein>
    <submittedName>
        <fullName evidence="1">Uncharacterized protein</fullName>
    </submittedName>
</protein>
<accession>A0A0E0EXZ5</accession>
<dbReference type="Proteomes" id="UP000008021">
    <property type="component" value="Chromosome 10"/>
</dbReference>
<dbReference type="AlphaFoldDB" id="A0A0E0EXZ5"/>